<dbReference type="EMBL" id="KZ824933">
    <property type="protein sequence ID" value="RAH75602.1"/>
    <property type="molecule type" value="Genomic_DNA"/>
</dbReference>
<accession>A0ACD1HQ20</accession>
<reference evidence="1" key="1">
    <citation type="submission" date="2018-02" db="EMBL/GenBank/DDBJ databases">
        <title>The genomes of Aspergillus section Nigri reveals drivers in fungal speciation.</title>
        <authorList>
            <consortium name="DOE Joint Genome Institute"/>
            <person name="Vesth T.C."/>
            <person name="Nybo J."/>
            <person name="Theobald S."/>
            <person name="Brandl J."/>
            <person name="Frisvad J.C."/>
            <person name="Nielsen K.F."/>
            <person name="Lyhne E.K."/>
            <person name="Kogle M.E."/>
            <person name="Kuo A."/>
            <person name="Riley R."/>
            <person name="Clum A."/>
            <person name="Nolan M."/>
            <person name="Lipzen A."/>
            <person name="Salamov A."/>
            <person name="Henrissat B."/>
            <person name="Wiebenga A."/>
            <person name="De vries R.P."/>
            <person name="Grigoriev I.V."/>
            <person name="Mortensen U.H."/>
            <person name="Andersen M.R."/>
            <person name="Baker S.E."/>
        </authorList>
    </citation>
    <scope>NUCLEOTIDE SEQUENCE</scope>
    <source>
        <strain evidence="1">CBS 121060</strain>
    </source>
</reference>
<name>A0ACD1HQ20_9EURO</name>
<organism evidence="1 2">
    <name type="scientific">Aspergillus aculeatinus CBS 121060</name>
    <dbReference type="NCBI Taxonomy" id="1448322"/>
    <lineage>
        <taxon>Eukaryota</taxon>
        <taxon>Fungi</taxon>
        <taxon>Dikarya</taxon>
        <taxon>Ascomycota</taxon>
        <taxon>Pezizomycotina</taxon>
        <taxon>Eurotiomycetes</taxon>
        <taxon>Eurotiomycetidae</taxon>
        <taxon>Eurotiales</taxon>
        <taxon>Aspergillaceae</taxon>
        <taxon>Aspergillus</taxon>
        <taxon>Aspergillus subgen. Circumdati</taxon>
    </lineage>
</organism>
<gene>
    <name evidence="1" type="ORF">BO66DRAFT_12591</name>
</gene>
<keyword evidence="2" id="KW-1185">Reference proteome</keyword>
<evidence type="ECO:0000313" key="2">
    <source>
        <dbReference type="Proteomes" id="UP000249661"/>
    </source>
</evidence>
<proteinExistence type="predicted"/>
<dbReference type="Proteomes" id="UP000249661">
    <property type="component" value="Unassembled WGS sequence"/>
</dbReference>
<evidence type="ECO:0000313" key="1">
    <source>
        <dbReference type="EMBL" id="RAH75602.1"/>
    </source>
</evidence>
<protein>
    <submittedName>
        <fullName evidence="1">Uncharacterized protein</fullName>
    </submittedName>
</protein>
<sequence length="132" mass="14716">MTCPTSGNRAPMKCTVPSSRDICHLSCELFWSVGVCTVLVSFRSTHVQIADQKTPETSNNNNNNNRSQQASKQASNKSILPSPTRWEKRQKLLKPGKRPNLKADWISAVTGRAFFFASGLFLMGREECLVID</sequence>